<dbReference type="OrthoDB" id="898278at2"/>
<evidence type="ECO:0000313" key="2">
    <source>
        <dbReference type="Proteomes" id="UP000219452"/>
    </source>
</evidence>
<gene>
    <name evidence="1" type="ORF">SAMN06269250_3498</name>
</gene>
<evidence type="ECO:0000313" key="1">
    <source>
        <dbReference type="EMBL" id="SOD90663.1"/>
    </source>
</evidence>
<sequence>MAVLVYLTSGLRGVTAFVLLLGLSLLVSYQSVGQVTSTGLTCNCNEYIYLNEPGSQQVHKFKVESNGNLTEILVGGNPWYPGNYPASELPSPHGLGTDINGRLYIGETGVGGSFIRQFSTNGTITPTSTFNLYVDDTNQNTFSIGNTFYINANGGPKAYDLCTGQLIGQVCLNSSDGVPVTGQNLWGLTYNAKTEMVYASARGRGPGVSAAGNVWAFTKAQLEAALANGTCINPIIKEGPSATINVGEKFTPNSDGGVFGVVGDNQKNIYVVKSAIDGGTFSYILKYDAQGGFITQSQPSNITGAGSQGIGIIWSEDTNKLYMSNLTGDPTQDCISAFDANTLAYTGTAVPNPASGTGGSKALAIIKECCPSPAVVNIDQTFCGNNLNQQIFLQELLKCEGIIGEGSWSADPDNVGLAYDECSKSIKLTSTNACGKFILKNVGGTCGDFTINVNVSNVLVTAAVITGDQTVCANQGDPTPITVVSPATTPTNGPITLQWQKSTTSCTDGFTDIVGATGASYDPPAISQTTYYRIVATAKGICSTGTCSENSNCVTVTASIPPPINCYPTSVVKN</sequence>
<organism evidence="1 2">
    <name type="scientific">Spirosoma fluviale</name>
    <dbReference type="NCBI Taxonomy" id="1597977"/>
    <lineage>
        <taxon>Bacteria</taxon>
        <taxon>Pseudomonadati</taxon>
        <taxon>Bacteroidota</taxon>
        <taxon>Cytophagia</taxon>
        <taxon>Cytophagales</taxon>
        <taxon>Cytophagaceae</taxon>
        <taxon>Spirosoma</taxon>
    </lineage>
</organism>
<name>A0A286G592_9BACT</name>
<dbReference type="SUPFAM" id="SSF63829">
    <property type="entry name" value="Calcium-dependent phosphotriesterase"/>
    <property type="match status" value="1"/>
</dbReference>
<reference evidence="2" key="1">
    <citation type="submission" date="2017-09" db="EMBL/GenBank/DDBJ databases">
        <authorList>
            <person name="Varghese N."/>
            <person name="Submissions S."/>
        </authorList>
    </citation>
    <scope>NUCLEOTIDE SEQUENCE [LARGE SCALE GENOMIC DNA]</scope>
    <source>
        <strain evidence="2">DSM 29961</strain>
    </source>
</reference>
<dbReference type="EMBL" id="OCNH01000002">
    <property type="protein sequence ID" value="SOD90663.1"/>
    <property type="molecule type" value="Genomic_DNA"/>
</dbReference>
<dbReference type="Proteomes" id="UP000219452">
    <property type="component" value="Unassembled WGS sequence"/>
</dbReference>
<dbReference type="RefSeq" id="WP_097127017.1">
    <property type="nucleotide sequence ID" value="NZ_OCNH01000002.1"/>
</dbReference>
<dbReference type="AlphaFoldDB" id="A0A286G592"/>
<protein>
    <submittedName>
        <fullName evidence="1">Uncharacterized protein</fullName>
    </submittedName>
</protein>
<proteinExistence type="predicted"/>
<keyword evidence="2" id="KW-1185">Reference proteome</keyword>
<accession>A0A286G592</accession>
<dbReference type="Gene3D" id="2.60.40.2700">
    <property type="match status" value="1"/>
</dbReference>